<comment type="caution">
    <text evidence="2">The sequence shown here is derived from an EMBL/GenBank/DDBJ whole genome shotgun (WGS) entry which is preliminary data.</text>
</comment>
<evidence type="ECO:0000259" key="1">
    <source>
        <dbReference type="PROSITE" id="PS50181"/>
    </source>
</evidence>
<dbReference type="SUPFAM" id="SSF81383">
    <property type="entry name" value="F-box domain"/>
    <property type="match status" value="1"/>
</dbReference>
<protein>
    <recommendedName>
        <fullName evidence="1">F-box domain-containing protein</fullName>
    </recommendedName>
</protein>
<reference evidence="2" key="1">
    <citation type="submission" date="2023-07" db="EMBL/GenBank/DDBJ databases">
        <title>A chromosome-level genome assembly of Lolium multiflorum.</title>
        <authorList>
            <person name="Chen Y."/>
            <person name="Copetti D."/>
            <person name="Kolliker R."/>
            <person name="Studer B."/>
        </authorList>
    </citation>
    <scope>NUCLEOTIDE SEQUENCE</scope>
    <source>
        <strain evidence="2">02402/16</strain>
        <tissue evidence="2">Leaf</tissue>
    </source>
</reference>
<dbReference type="PROSITE" id="PS50181">
    <property type="entry name" value="FBOX"/>
    <property type="match status" value="1"/>
</dbReference>
<organism evidence="2 3">
    <name type="scientific">Lolium multiflorum</name>
    <name type="common">Italian ryegrass</name>
    <name type="synonym">Lolium perenne subsp. multiflorum</name>
    <dbReference type="NCBI Taxonomy" id="4521"/>
    <lineage>
        <taxon>Eukaryota</taxon>
        <taxon>Viridiplantae</taxon>
        <taxon>Streptophyta</taxon>
        <taxon>Embryophyta</taxon>
        <taxon>Tracheophyta</taxon>
        <taxon>Spermatophyta</taxon>
        <taxon>Magnoliopsida</taxon>
        <taxon>Liliopsida</taxon>
        <taxon>Poales</taxon>
        <taxon>Poaceae</taxon>
        <taxon>BOP clade</taxon>
        <taxon>Pooideae</taxon>
        <taxon>Poodae</taxon>
        <taxon>Poeae</taxon>
        <taxon>Poeae Chloroplast Group 2 (Poeae type)</taxon>
        <taxon>Loliodinae</taxon>
        <taxon>Loliinae</taxon>
        <taxon>Lolium</taxon>
    </lineage>
</organism>
<feature type="domain" description="F-box" evidence="1">
    <location>
        <begin position="12"/>
        <end position="60"/>
    </location>
</feature>
<dbReference type="SMART" id="SM00256">
    <property type="entry name" value="FBOX"/>
    <property type="match status" value="1"/>
</dbReference>
<keyword evidence="3" id="KW-1185">Reference proteome</keyword>
<gene>
    <name evidence="2" type="ORF">QYE76_001384</name>
</gene>
<name>A0AAD8RL78_LOLMU</name>
<proteinExistence type="predicted"/>
<dbReference type="AlphaFoldDB" id="A0AAD8RL78"/>
<dbReference type="Pfam" id="PF00646">
    <property type="entry name" value="F-box"/>
    <property type="match status" value="1"/>
</dbReference>
<dbReference type="InterPro" id="IPR056594">
    <property type="entry name" value="AT5G49610-like_b-prop"/>
</dbReference>
<evidence type="ECO:0000313" key="3">
    <source>
        <dbReference type="Proteomes" id="UP001231189"/>
    </source>
</evidence>
<accession>A0AAD8RL78</accession>
<dbReference type="Proteomes" id="UP001231189">
    <property type="component" value="Unassembled WGS sequence"/>
</dbReference>
<dbReference type="Pfam" id="PF23635">
    <property type="entry name" value="Beta-prop_AT5G49610-like"/>
    <property type="match status" value="1"/>
</dbReference>
<dbReference type="Gene3D" id="1.20.1280.50">
    <property type="match status" value="1"/>
</dbReference>
<sequence>MDALSGHSAAPPQPLPLPPDDLLLEILLRLPPEPIYLLRATLVSKHWSSLVHDARFLRHFRAFHGAPPVLGFLNSQAGPPLFVPTSGSFSVPSAMTTDAWWPLDCRHGRALLLGRPSKLMVWDIMSGEKRFLPWPPTTFHDNAGRFFNGAVLRATGNDNDDRIGCRSCPFLVAFVLTHDNLASVCVYSSETGVLCCRDTPPKDLGLQSASHLTQWYLRLGLLASQKNLARCIRIPVSVSPYSYPRIRIPVPCNIAGVWGDAASVATEEDVETYPTALVENTLYWQLTGGCILEFDLDKHSLDVIELPADLFGSYEGQILLMPAEDGGIGFAGVKDDLSLHLFSRVASVVDGTLQWTLRRSIDLEKFIPPDLVDRCKRHTFPPVEAIGFAEDADVIFIHADICVYMLHLKSMQFDEVPEKGSYSSIFPYSSFYTAVLPCPLS</sequence>
<dbReference type="PANTHER" id="PTHR32133:SF335">
    <property type="entry name" value="F-BOX ASSOCIATED DOMAIN-CONTAINING PROTEIN"/>
    <property type="match status" value="1"/>
</dbReference>
<dbReference type="InterPro" id="IPR001810">
    <property type="entry name" value="F-box_dom"/>
</dbReference>
<dbReference type="InterPro" id="IPR036047">
    <property type="entry name" value="F-box-like_dom_sf"/>
</dbReference>
<dbReference type="PANTHER" id="PTHR32133">
    <property type="entry name" value="OS07G0120400 PROTEIN"/>
    <property type="match status" value="1"/>
</dbReference>
<dbReference type="EMBL" id="JAUUTY010000005">
    <property type="protein sequence ID" value="KAK1627069.1"/>
    <property type="molecule type" value="Genomic_DNA"/>
</dbReference>
<evidence type="ECO:0000313" key="2">
    <source>
        <dbReference type="EMBL" id="KAK1627069.1"/>
    </source>
</evidence>